<comment type="caution">
    <text evidence="3">The sequence shown here is derived from an EMBL/GenBank/DDBJ whole genome shotgun (WGS) entry which is preliminary data.</text>
</comment>
<dbReference type="AlphaFoldDB" id="A0A5E4BW93"/>
<accession>A0A5E4BW93</accession>
<proteinExistence type="predicted"/>
<evidence type="ECO:0000313" key="3">
    <source>
        <dbReference type="EMBL" id="VTJ73883.1"/>
    </source>
</evidence>
<organism evidence="3 4">
    <name type="scientific">Marmota monax</name>
    <name type="common">Woodchuck</name>
    <dbReference type="NCBI Taxonomy" id="9995"/>
    <lineage>
        <taxon>Eukaryota</taxon>
        <taxon>Metazoa</taxon>
        <taxon>Chordata</taxon>
        <taxon>Craniata</taxon>
        <taxon>Vertebrata</taxon>
        <taxon>Euteleostomi</taxon>
        <taxon>Mammalia</taxon>
        <taxon>Eutheria</taxon>
        <taxon>Euarchontoglires</taxon>
        <taxon>Glires</taxon>
        <taxon>Rodentia</taxon>
        <taxon>Sciuromorpha</taxon>
        <taxon>Sciuridae</taxon>
        <taxon>Xerinae</taxon>
        <taxon>Marmotini</taxon>
        <taxon>Marmota</taxon>
    </lineage>
</organism>
<feature type="transmembrane region" description="Helical" evidence="2">
    <location>
        <begin position="276"/>
        <end position="298"/>
    </location>
</feature>
<keyword evidence="4" id="KW-1185">Reference proteome</keyword>
<dbReference type="InterPro" id="IPR053270">
    <property type="entry name" value="Fv1_restriction_factor"/>
</dbReference>
<feature type="compositionally biased region" description="Polar residues" evidence="1">
    <location>
        <begin position="14"/>
        <end position="34"/>
    </location>
</feature>
<dbReference type="GO" id="GO:0005794">
    <property type="term" value="C:Golgi apparatus"/>
    <property type="evidence" value="ECO:0007669"/>
    <property type="project" value="TreeGrafter"/>
</dbReference>
<dbReference type="PANTHER" id="PTHR48195">
    <property type="entry name" value="FRIEND VIRUS SUSCEPTIBILITY PROTEIN 1"/>
    <property type="match status" value="1"/>
</dbReference>
<evidence type="ECO:0000313" key="4">
    <source>
        <dbReference type="Proteomes" id="UP000335636"/>
    </source>
</evidence>
<keyword evidence="2" id="KW-0812">Transmembrane</keyword>
<dbReference type="Proteomes" id="UP000335636">
    <property type="component" value="Unassembled WGS sequence"/>
</dbReference>
<dbReference type="Pfam" id="PF17687">
    <property type="entry name" value="DUF5535"/>
    <property type="match status" value="1"/>
</dbReference>
<feature type="region of interest" description="Disordered" evidence="1">
    <location>
        <begin position="1"/>
        <end position="93"/>
    </location>
</feature>
<reference evidence="3" key="1">
    <citation type="submission" date="2019-04" db="EMBL/GenBank/DDBJ databases">
        <authorList>
            <person name="Alioto T."/>
            <person name="Alioto T."/>
        </authorList>
    </citation>
    <scope>NUCLEOTIDE SEQUENCE [LARGE SCALE GENOMIC DNA]</scope>
</reference>
<feature type="region of interest" description="Disordered" evidence="1">
    <location>
        <begin position="644"/>
        <end position="675"/>
    </location>
</feature>
<dbReference type="InterPro" id="IPR040906">
    <property type="entry name" value="DUF5535"/>
</dbReference>
<name>A0A5E4BW93_MARMO</name>
<dbReference type="EMBL" id="CABDUW010000704">
    <property type="protein sequence ID" value="VTJ73883.1"/>
    <property type="molecule type" value="Genomic_DNA"/>
</dbReference>
<feature type="compositionally biased region" description="Polar residues" evidence="1">
    <location>
        <begin position="54"/>
        <end position="64"/>
    </location>
</feature>
<sequence>MRRLHVSQKPPPDQQSTQPAAPNSTHDETQSSLSIALDPQVHTQESPLAVSTLRVRSQEPSHTTGILKVHHQEPSSTPSGRRVSIQEPPPSLSVRRVSIQEPLSILQSHRISSHESYPDRSHRRFSIQDKPSITYNGWVGARDGQPNQHLSTSLTEIQSVSNYSQTDFENFQTVERTGQTFKQNRLSVDVPPSITHSPEASIKSIESIVWGSQESFKQYVHSPQLSQITLDNIHNYMPRYSTGIGSSRFQDKWSRQSLLPLGWRLLHEARKISRQLSLVLSLAGMVIIGLISLGQPWMHFQVPLKPPGDPDGPQTIPVNTIFFMQCPDVVCMYEYDQNASGLAAARARFAEWEKQVCLLAEGLPTIIPSWWLLQLSCCPAFPPAVAMAERVLAPTQMGRGDRYYTYTELLAISRRFKQNPNELMITWILRVYDQGGPALSLNSGELALLGDLAHDAIFNYHCKTLRGGCKTLLTWLLQAWRQRWESFLHFEATELPFRPWTTMEEGIQLVRELGMLDWIYRELPSPLSPPEPEYAAPEDVPFTQGLQRRLLTAAPSELRLSLVSLLVKGMTVLEAVMEIQTIADVGLLWRQSQPGRAKLMLGPNPTRKDLTGWLLSHGVPRERVDKQPTKVLLELYIKEAKRSRSQPVYGLGEEQPPPPPYSDQACGEEPPIRHD</sequence>
<feature type="region of interest" description="Disordered" evidence="1">
    <location>
        <begin position="109"/>
        <end position="128"/>
    </location>
</feature>
<keyword evidence="2" id="KW-1133">Transmembrane helix</keyword>
<evidence type="ECO:0000256" key="1">
    <source>
        <dbReference type="SAM" id="MobiDB-lite"/>
    </source>
</evidence>
<keyword evidence="2" id="KW-0472">Membrane</keyword>
<dbReference type="GO" id="GO:0009615">
    <property type="term" value="P:response to virus"/>
    <property type="evidence" value="ECO:0007669"/>
    <property type="project" value="TreeGrafter"/>
</dbReference>
<gene>
    <name evidence="3" type="ORF">MONAX_5E034728</name>
</gene>
<evidence type="ECO:0000256" key="2">
    <source>
        <dbReference type="SAM" id="Phobius"/>
    </source>
</evidence>
<protein>
    <submittedName>
        <fullName evidence="3">Uncharacterized protein</fullName>
    </submittedName>
</protein>
<dbReference type="PANTHER" id="PTHR48195:SF1">
    <property type="entry name" value="RIKEN CDNA 2410002F23 GENE"/>
    <property type="match status" value="1"/>
</dbReference>